<dbReference type="EC" id="2.7.13.3" evidence="2"/>
<evidence type="ECO:0000256" key="8">
    <source>
        <dbReference type="ARBA" id="ARBA00023012"/>
    </source>
</evidence>
<dbReference type="Pfam" id="PF02518">
    <property type="entry name" value="HATPase_c"/>
    <property type="match status" value="1"/>
</dbReference>
<keyword evidence="10" id="KW-0175">Coiled coil</keyword>
<keyword evidence="6" id="KW-0418">Kinase</keyword>
<dbReference type="SMART" id="SM00091">
    <property type="entry name" value="PAS"/>
    <property type="match status" value="3"/>
</dbReference>
<dbReference type="InterPro" id="IPR001610">
    <property type="entry name" value="PAC"/>
</dbReference>
<accession>A0A285V355</accession>
<dbReference type="RefSeq" id="WP_141402164.1">
    <property type="nucleotide sequence ID" value="NZ_OBQD01000055.1"/>
</dbReference>
<dbReference type="GO" id="GO:0000155">
    <property type="term" value="F:phosphorelay sensor kinase activity"/>
    <property type="evidence" value="ECO:0007669"/>
    <property type="project" value="InterPro"/>
</dbReference>
<dbReference type="SUPFAM" id="SSF47384">
    <property type="entry name" value="Homodimeric domain of signal transducing histidine kinase"/>
    <property type="match status" value="1"/>
</dbReference>
<dbReference type="PROSITE" id="PS50113">
    <property type="entry name" value="PAC"/>
    <property type="match status" value="2"/>
</dbReference>
<evidence type="ECO:0000259" key="12">
    <source>
        <dbReference type="PROSITE" id="PS50110"/>
    </source>
</evidence>
<dbReference type="GO" id="GO:0006355">
    <property type="term" value="P:regulation of DNA-templated transcription"/>
    <property type="evidence" value="ECO:0007669"/>
    <property type="project" value="InterPro"/>
</dbReference>
<dbReference type="GO" id="GO:0005524">
    <property type="term" value="F:ATP binding"/>
    <property type="evidence" value="ECO:0007669"/>
    <property type="project" value="UniProtKB-KW"/>
</dbReference>
<dbReference type="InterPro" id="IPR004358">
    <property type="entry name" value="Sig_transdc_His_kin-like_C"/>
</dbReference>
<evidence type="ECO:0000256" key="5">
    <source>
        <dbReference type="ARBA" id="ARBA00022741"/>
    </source>
</evidence>
<dbReference type="PRINTS" id="PR00344">
    <property type="entry name" value="BCTRLSENSOR"/>
</dbReference>
<feature type="modified residue" description="4-aspartylphosphate" evidence="9">
    <location>
        <position position="874"/>
    </location>
</feature>
<dbReference type="Pfam" id="PF00989">
    <property type="entry name" value="PAS"/>
    <property type="match status" value="1"/>
</dbReference>
<dbReference type="NCBIfam" id="TIGR00229">
    <property type="entry name" value="sensory_box"/>
    <property type="match status" value="3"/>
</dbReference>
<organism evidence="15 16">
    <name type="scientific">Rhizobium subbaraonis</name>
    <dbReference type="NCBI Taxonomy" id="908946"/>
    <lineage>
        <taxon>Bacteria</taxon>
        <taxon>Pseudomonadati</taxon>
        <taxon>Pseudomonadota</taxon>
        <taxon>Alphaproteobacteria</taxon>
        <taxon>Hyphomicrobiales</taxon>
        <taxon>Rhizobiaceae</taxon>
        <taxon>Rhizobium/Agrobacterium group</taxon>
        <taxon>Rhizobium</taxon>
    </lineage>
</organism>
<dbReference type="InterPro" id="IPR029016">
    <property type="entry name" value="GAF-like_dom_sf"/>
</dbReference>
<dbReference type="InterPro" id="IPR003661">
    <property type="entry name" value="HisK_dim/P_dom"/>
</dbReference>
<evidence type="ECO:0000256" key="4">
    <source>
        <dbReference type="ARBA" id="ARBA00022679"/>
    </source>
</evidence>
<dbReference type="PANTHER" id="PTHR43065:SF46">
    <property type="entry name" value="C4-DICARBOXYLATE TRANSPORT SENSOR PROTEIN DCTB"/>
    <property type="match status" value="1"/>
</dbReference>
<dbReference type="Pfam" id="PF01590">
    <property type="entry name" value="GAF"/>
    <property type="match status" value="1"/>
</dbReference>
<evidence type="ECO:0000256" key="10">
    <source>
        <dbReference type="SAM" id="Coils"/>
    </source>
</evidence>
<evidence type="ECO:0000256" key="1">
    <source>
        <dbReference type="ARBA" id="ARBA00000085"/>
    </source>
</evidence>
<feature type="domain" description="Histidine kinase" evidence="11">
    <location>
        <begin position="581"/>
        <end position="804"/>
    </location>
</feature>
<dbReference type="SMART" id="SM00387">
    <property type="entry name" value="HATPase_c"/>
    <property type="match status" value="1"/>
</dbReference>
<feature type="domain" description="PAS" evidence="13">
    <location>
        <begin position="287"/>
        <end position="330"/>
    </location>
</feature>
<dbReference type="SMART" id="SM00448">
    <property type="entry name" value="REC"/>
    <property type="match status" value="2"/>
</dbReference>
<dbReference type="InterPro" id="IPR011006">
    <property type="entry name" value="CheY-like_superfamily"/>
</dbReference>
<keyword evidence="4" id="KW-0808">Transferase</keyword>
<evidence type="ECO:0000256" key="9">
    <source>
        <dbReference type="PROSITE-ProRule" id="PRU00169"/>
    </source>
</evidence>
<dbReference type="InterPro" id="IPR035965">
    <property type="entry name" value="PAS-like_dom_sf"/>
</dbReference>
<dbReference type="Gene3D" id="3.40.50.2300">
    <property type="match status" value="2"/>
</dbReference>
<dbReference type="PROSITE" id="PS50110">
    <property type="entry name" value="RESPONSE_REGULATORY"/>
    <property type="match status" value="2"/>
</dbReference>
<keyword evidence="8" id="KW-0902">Two-component regulatory system</keyword>
<evidence type="ECO:0000256" key="7">
    <source>
        <dbReference type="ARBA" id="ARBA00022840"/>
    </source>
</evidence>
<dbReference type="Gene3D" id="3.30.450.40">
    <property type="match status" value="1"/>
</dbReference>
<dbReference type="InterPro" id="IPR013767">
    <property type="entry name" value="PAS_fold"/>
</dbReference>
<evidence type="ECO:0000256" key="2">
    <source>
        <dbReference type="ARBA" id="ARBA00012438"/>
    </source>
</evidence>
<dbReference type="PROSITE" id="PS50109">
    <property type="entry name" value="HIS_KIN"/>
    <property type="match status" value="1"/>
</dbReference>
<dbReference type="InterPro" id="IPR005467">
    <property type="entry name" value="His_kinase_dom"/>
</dbReference>
<feature type="domain" description="Response regulatory" evidence="12">
    <location>
        <begin position="965"/>
        <end position="1076"/>
    </location>
</feature>
<evidence type="ECO:0000259" key="13">
    <source>
        <dbReference type="PROSITE" id="PS50112"/>
    </source>
</evidence>
<proteinExistence type="predicted"/>
<dbReference type="CDD" id="cd16919">
    <property type="entry name" value="HATPase_CckA-like"/>
    <property type="match status" value="1"/>
</dbReference>
<evidence type="ECO:0000256" key="6">
    <source>
        <dbReference type="ARBA" id="ARBA00022777"/>
    </source>
</evidence>
<dbReference type="AlphaFoldDB" id="A0A285V355"/>
<evidence type="ECO:0000256" key="3">
    <source>
        <dbReference type="ARBA" id="ARBA00022553"/>
    </source>
</evidence>
<dbReference type="EMBL" id="OBQD01000055">
    <property type="protein sequence ID" value="SOC48377.1"/>
    <property type="molecule type" value="Genomic_DNA"/>
</dbReference>
<feature type="domain" description="PAC" evidence="14">
    <location>
        <begin position="491"/>
        <end position="543"/>
    </location>
</feature>
<evidence type="ECO:0000313" key="16">
    <source>
        <dbReference type="Proteomes" id="UP000219167"/>
    </source>
</evidence>
<dbReference type="InterPro" id="IPR003018">
    <property type="entry name" value="GAF"/>
</dbReference>
<dbReference type="SMART" id="SM00065">
    <property type="entry name" value="GAF"/>
    <property type="match status" value="1"/>
</dbReference>
<feature type="coiled-coil region" evidence="10">
    <location>
        <begin position="538"/>
        <end position="572"/>
    </location>
</feature>
<dbReference type="OrthoDB" id="9796100at2"/>
<keyword evidence="3 9" id="KW-0597">Phosphoprotein</keyword>
<dbReference type="CDD" id="cd00130">
    <property type="entry name" value="PAS"/>
    <property type="match status" value="3"/>
</dbReference>
<keyword evidence="7" id="KW-0067">ATP-binding</keyword>
<dbReference type="InterPro" id="IPR036890">
    <property type="entry name" value="HATPase_C_sf"/>
</dbReference>
<evidence type="ECO:0000259" key="14">
    <source>
        <dbReference type="PROSITE" id="PS50113"/>
    </source>
</evidence>
<feature type="domain" description="PAC" evidence="14">
    <location>
        <begin position="83"/>
        <end position="135"/>
    </location>
</feature>
<dbReference type="SUPFAM" id="SSF55785">
    <property type="entry name" value="PYP-like sensor domain (PAS domain)"/>
    <property type="match status" value="3"/>
</dbReference>
<dbReference type="InterPro" id="IPR001789">
    <property type="entry name" value="Sig_transdc_resp-reg_receiver"/>
</dbReference>
<dbReference type="Gene3D" id="3.30.450.20">
    <property type="entry name" value="PAS domain"/>
    <property type="match status" value="3"/>
</dbReference>
<dbReference type="SUPFAM" id="SSF52172">
    <property type="entry name" value="CheY-like"/>
    <property type="match status" value="2"/>
</dbReference>
<dbReference type="Gene3D" id="3.30.565.10">
    <property type="entry name" value="Histidine kinase-like ATPase, C-terminal domain"/>
    <property type="match status" value="1"/>
</dbReference>
<reference evidence="15 16" key="1">
    <citation type="submission" date="2017-08" db="EMBL/GenBank/DDBJ databases">
        <authorList>
            <person name="de Groot N.N."/>
        </authorList>
    </citation>
    <scope>NUCLEOTIDE SEQUENCE [LARGE SCALE GENOMIC DNA]</scope>
    <source>
        <strain evidence="15 16">JC85</strain>
    </source>
</reference>
<name>A0A285V355_9HYPH</name>
<dbReference type="SUPFAM" id="SSF55874">
    <property type="entry name" value="ATPase domain of HSP90 chaperone/DNA topoisomerase II/histidine kinase"/>
    <property type="match status" value="1"/>
</dbReference>
<dbReference type="InterPro" id="IPR000700">
    <property type="entry name" value="PAS-assoc_C"/>
</dbReference>
<dbReference type="Pfam" id="PF00072">
    <property type="entry name" value="Response_reg"/>
    <property type="match status" value="2"/>
</dbReference>
<dbReference type="InterPro" id="IPR036097">
    <property type="entry name" value="HisK_dim/P_sf"/>
</dbReference>
<dbReference type="CDD" id="cd18161">
    <property type="entry name" value="REC_hyHK_blue-like"/>
    <property type="match status" value="1"/>
</dbReference>
<gene>
    <name evidence="15" type="ORF">SAMN05892877_1554</name>
</gene>
<dbReference type="Proteomes" id="UP000219167">
    <property type="component" value="Unassembled WGS sequence"/>
</dbReference>
<dbReference type="Pfam" id="PF13426">
    <property type="entry name" value="PAS_9"/>
    <property type="match status" value="2"/>
</dbReference>
<dbReference type="SMART" id="SM00086">
    <property type="entry name" value="PAC"/>
    <property type="match status" value="3"/>
</dbReference>
<feature type="domain" description="PAS" evidence="13">
    <location>
        <begin position="10"/>
        <end position="80"/>
    </location>
</feature>
<feature type="modified residue" description="4-aspartylphosphate" evidence="9">
    <location>
        <position position="1014"/>
    </location>
</feature>
<dbReference type="CDD" id="cd00156">
    <property type="entry name" value="REC"/>
    <property type="match status" value="1"/>
</dbReference>
<protein>
    <recommendedName>
        <fullName evidence="2">histidine kinase</fullName>
        <ecNumber evidence="2">2.7.13.3</ecNumber>
    </recommendedName>
</protein>
<dbReference type="SMART" id="SM00388">
    <property type="entry name" value="HisKA"/>
    <property type="match status" value="1"/>
</dbReference>
<evidence type="ECO:0000313" key="15">
    <source>
        <dbReference type="EMBL" id="SOC48377.1"/>
    </source>
</evidence>
<dbReference type="InterPro" id="IPR000014">
    <property type="entry name" value="PAS"/>
</dbReference>
<dbReference type="InterPro" id="IPR003594">
    <property type="entry name" value="HATPase_dom"/>
</dbReference>
<keyword evidence="16" id="KW-1185">Reference proteome</keyword>
<feature type="domain" description="PAS" evidence="13">
    <location>
        <begin position="413"/>
        <end position="465"/>
    </location>
</feature>
<keyword evidence="5" id="KW-0547">Nucleotide-binding</keyword>
<comment type="catalytic activity">
    <reaction evidence="1">
        <text>ATP + protein L-histidine = ADP + protein N-phospho-L-histidine.</text>
        <dbReference type="EC" id="2.7.13.3"/>
    </reaction>
</comment>
<dbReference type="CDD" id="cd00082">
    <property type="entry name" value="HisKA"/>
    <property type="match status" value="1"/>
</dbReference>
<dbReference type="PROSITE" id="PS50112">
    <property type="entry name" value="PAS"/>
    <property type="match status" value="3"/>
</dbReference>
<feature type="domain" description="Response regulatory" evidence="12">
    <location>
        <begin position="824"/>
        <end position="940"/>
    </location>
</feature>
<dbReference type="PANTHER" id="PTHR43065">
    <property type="entry name" value="SENSOR HISTIDINE KINASE"/>
    <property type="match status" value="1"/>
</dbReference>
<dbReference type="SUPFAM" id="SSF55781">
    <property type="entry name" value="GAF domain-like"/>
    <property type="match status" value="1"/>
</dbReference>
<sequence>MTDTAEQVFAESNFAAIVAHCEDAIISVSLTGFVTSWNFGATKLFGYTSDEMIGKHISQIIPSERHSEEDEILARITRAERVSHFETQRVRKDGEVLEISLAVSPIKDQNGTVIGASKIARDITARKRVDAARQKLAECSRLVGRQFLDAVVEALAEALGVRWVMLCDLHPSDPARARVLSGWSDGQRQTYYEYDLRDTPCANVLGEDLCFYPADVAGIFPHDTLLSDMGVQSYLGVSLRGTDGRSIGLLAVLNDRPLDLSRQPEETLQLFAGRAAAELQRLTSSSANERLGRIVEDAASEIFVFDAHTLKFVLVNRGARENLGYSMEELSHLTPIDIKPRVTSEEFERLIAPLRTGEKLVQHFDTVHQRRDGSEYNVAVALQLLHDQARPVFFAAIEDTTERDAALRALEHVSQRLDTVLNNTMMAVFLMDHRQECVYMNPAAERLTGYTFEETQGRPLHDVIHHTYPDGRPFPLHECAIDRAFPEENQVQGEEMFIRKDGSFYPVGFTASPIRDNSGKAVGTVIEAREISAEIEARAALENFNAALQKRVDEAVAEREAIESQLRQAQKMEAVGKLTGGIAHDFNNLLQVIGGNLQLLTRDVAGNIRAEQRVQNAISGVSRGAKLAAQLLAFGRRQPLAPKVVNLGRLVRGMDDLLRRALGEGVEVETMIAGGLWNALVDETQVENAILNLAINARDAMSGHGKLTIEAGNAYLDDRYTRQYPDVEPGQYVMIAVTDTGTGIPQDIIDQVFEPFFTTKPPGQGTGLGLSMVYGLVKQSNGHIKVYSELGEGTTFRIYLPRIRQQEAVVSADWTGPARGGNETILVVEDDDDVRTTVVELLSDLGYKVLRARDAASGLAIIESGMPIDLLFTDVVMPGPLKSHEMAKRAQARLPGLPVLYTSGYTENSIVHGGRLDEHVELLSKPYTREDLAHRVRACLDRASGQSPRAVSPHKGPGAATCQLNVLVVEDEPLIRMSAIDMVSDLGHVVYEAGDANEALKVLQDHPINVVITDIGLPGVSGTSLVVEVQSRWPAIKIIIASGLVSPDPADRSRLASDVLWLDKPYTSNDLKRVLG</sequence>
<evidence type="ECO:0000259" key="11">
    <source>
        <dbReference type="PROSITE" id="PS50109"/>
    </source>
</evidence>
<dbReference type="Gene3D" id="1.10.287.130">
    <property type="match status" value="1"/>
</dbReference>